<keyword evidence="4" id="KW-1185">Reference proteome</keyword>
<dbReference type="STRING" id="670307.HYPDE_28638"/>
<keyword evidence="1" id="KW-0732">Signal</keyword>
<dbReference type="InterPro" id="IPR025512">
    <property type="entry name" value="DUF4399"/>
</dbReference>
<evidence type="ECO:0000256" key="1">
    <source>
        <dbReference type="SAM" id="SignalP"/>
    </source>
</evidence>
<dbReference type="KEGG" id="hdt:HYPDE_28638"/>
<organism evidence="3 4">
    <name type="scientific">Hyphomicrobium denitrificans 1NES1</name>
    <dbReference type="NCBI Taxonomy" id="670307"/>
    <lineage>
        <taxon>Bacteria</taxon>
        <taxon>Pseudomonadati</taxon>
        <taxon>Pseudomonadota</taxon>
        <taxon>Alphaproteobacteria</taxon>
        <taxon>Hyphomicrobiales</taxon>
        <taxon>Hyphomicrobiaceae</taxon>
        <taxon>Hyphomicrobium</taxon>
    </lineage>
</organism>
<feature type="signal peptide" evidence="1">
    <location>
        <begin position="1"/>
        <end position="20"/>
    </location>
</feature>
<protein>
    <recommendedName>
        <fullName evidence="2">DUF4399 domain-containing protein</fullName>
    </recommendedName>
</protein>
<dbReference type="OrthoDB" id="531568at2"/>
<dbReference type="RefSeq" id="WP_015597444.1">
    <property type="nucleotide sequence ID" value="NC_021172.1"/>
</dbReference>
<evidence type="ECO:0000259" key="2">
    <source>
        <dbReference type="Pfam" id="PF14347"/>
    </source>
</evidence>
<dbReference type="Pfam" id="PF14347">
    <property type="entry name" value="DUF4399"/>
    <property type="match status" value="1"/>
</dbReference>
<gene>
    <name evidence="3" type="ORF">HYPDE_28638</name>
</gene>
<evidence type="ECO:0000313" key="3">
    <source>
        <dbReference type="EMBL" id="AGK57407.1"/>
    </source>
</evidence>
<sequence length="140" mass="14586">MRTAIAAAIFALAFPVVALADGERTPAPAGAKVFIIEPADGATVTSPVTVKFGAEGIEIIPAGTDKANSGHHHLLIDTPVPDLNSTIPKDEHHVHYGKGQTEATVELTPGKHTLQLLLGDKNHVPTDPPVESPVVTVTVQ</sequence>
<dbReference type="eggNOG" id="ENOG5032RWS">
    <property type="taxonomic scope" value="Bacteria"/>
</dbReference>
<dbReference type="HOGENOM" id="CLU_116275_2_0_5"/>
<dbReference type="Proteomes" id="UP000005952">
    <property type="component" value="Chromosome"/>
</dbReference>
<feature type="domain" description="DUF4399" evidence="2">
    <location>
        <begin position="50"/>
        <end position="140"/>
    </location>
</feature>
<proteinExistence type="predicted"/>
<evidence type="ECO:0000313" key="4">
    <source>
        <dbReference type="Proteomes" id="UP000005952"/>
    </source>
</evidence>
<dbReference type="AlphaFoldDB" id="N0B5C5"/>
<name>N0B5C5_9HYPH</name>
<reference evidence="3 4" key="1">
    <citation type="journal article" date="2013" name="Genome Announc.">
        <title>Genome sequences for three denitrifying bacterial strains isolated from a uranium- and nitrate-contaminated subsurface environment.</title>
        <authorList>
            <person name="Venkatramanan R."/>
            <person name="Prakash O."/>
            <person name="Woyke T."/>
            <person name="Chain P."/>
            <person name="Goodwin L.A."/>
            <person name="Watson D."/>
            <person name="Brooks S."/>
            <person name="Kostka J.E."/>
            <person name="Green S.J."/>
        </authorList>
    </citation>
    <scope>NUCLEOTIDE SEQUENCE [LARGE SCALE GENOMIC DNA]</scope>
    <source>
        <strain evidence="3 4">1NES1</strain>
    </source>
</reference>
<accession>N0B5C5</accession>
<feature type="chain" id="PRO_5004105174" description="DUF4399 domain-containing protein" evidence="1">
    <location>
        <begin position="21"/>
        <end position="140"/>
    </location>
</feature>
<dbReference type="EMBL" id="CP005587">
    <property type="protein sequence ID" value="AGK57407.1"/>
    <property type="molecule type" value="Genomic_DNA"/>
</dbReference>